<gene>
    <name evidence="1" type="ORF">Psest_1780</name>
</gene>
<proteinExistence type="predicted"/>
<organism evidence="1 2">
    <name type="scientific">Stutzerimonas stutzeri RCH2</name>
    <dbReference type="NCBI Taxonomy" id="644801"/>
    <lineage>
        <taxon>Bacteria</taxon>
        <taxon>Pseudomonadati</taxon>
        <taxon>Pseudomonadota</taxon>
        <taxon>Gammaproteobacteria</taxon>
        <taxon>Pseudomonadales</taxon>
        <taxon>Pseudomonadaceae</taxon>
        <taxon>Stutzerimonas</taxon>
    </lineage>
</organism>
<name>L0GKK9_STUST</name>
<sequence length="59" mass="6363">MKIEKATLGSLFSFLLMRIRSATGERWRNSVAPAIGRALAKAAQRMILSGSAVSFGLSH</sequence>
<protein>
    <submittedName>
        <fullName evidence="1">Uncharacterized protein</fullName>
    </submittedName>
</protein>
<evidence type="ECO:0000313" key="2">
    <source>
        <dbReference type="Proteomes" id="UP000010820"/>
    </source>
</evidence>
<evidence type="ECO:0000313" key="1">
    <source>
        <dbReference type="EMBL" id="AGA86327.1"/>
    </source>
</evidence>
<reference evidence="1 2" key="1">
    <citation type="submission" date="2011-10" db="EMBL/GenBank/DDBJ databases">
        <title>Complete sequence of chromosome of Pseudomonas stutzeri RCH2.</title>
        <authorList>
            <consortium name="US DOE Joint Genome Institute"/>
            <person name="Lucas S."/>
            <person name="Han J."/>
            <person name="Lapidus A."/>
            <person name="Cheng J.-F."/>
            <person name="Goodwin L."/>
            <person name="Pitluck S."/>
            <person name="Peters L."/>
            <person name="Ovchinnikova G."/>
            <person name="Zeytun A."/>
            <person name="Lu M."/>
            <person name="Detter J.C."/>
            <person name="Han C."/>
            <person name="Tapia R."/>
            <person name="Land M."/>
            <person name="Hauser L."/>
            <person name="Kyrpides N."/>
            <person name="Ivanova N."/>
            <person name="Pagani I."/>
            <person name="Chakraborty R."/>
            <person name="Arkin A."/>
            <person name="Dehal P."/>
            <person name="Wall J."/>
            <person name="Hazen T."/>
            <person name="Woyke T."/>
        </authorList>
    </citation>
    <scope>NUCLEOTIDE SEQUENCE [LARGE SCALE GENOMIC DNA]</scope>
    <source>
        <strain evidence="1 2">RCH2</strain>
    </source>
</reference>
<accession>L0GKK9</accession>
<dbReference type="Proteomes" id="UP000010820">
    <property type="component" value="Chromosome"/>
</dbReference>
<dbReference type="AlphaFoldDB" id="L0GKK9"/>
<dbReference type="HOGENOM" id="CLU_2957240_0_0_6"/>
<dbReference type="KEGG" id="psh:Psest_1780"/>
<dbReference type="RefSeq" id="WP_015276626.1">
    <property type="nucleotide sequence ID" value="NC_019936.1"/>
</dbReference>
<dbReference type="EMBL" id="CP003071">
    <property type="protein sequence ID" value="AGA86327.1"/>
    <property type="molecule type" value="Genomic_DNA"/>
</dbReference>